<dbReference type="HOGENOM" id="CLU_1665485_0_0_2"/>
<organism evidence="1 2">
    <name type="scientific">Ignisphaera aggregans (strain DSM 17230 / JCM 13409 / AQ1.S1)</name>
    <dbReference type="NCBI Taxonomy" id="583356"/>
    <lineage>
        <taxon>Archaea</taxon>
        <taxon>Thermoproteota</taxon>
        <taxon>Thermoprotei</taxon>
        <taxon>Desulfurococcales</taxon>
        <taxon>Desulfurococcaceae</taxon>
        <taxon>Ignisphaera</taxon>
    </lineage>
</organism>
<keyword evidence="2" id="KW-1185">Reference proteome</keyword>
<reference evidence="1 2" key="1">
    <citation type="journal article" date="2010" name="Stand. Genomic Sci.">
        <title>Complete genome sequence of Ignisphaera aggregans type strain (AQ1.S1).</title>
        <authorList>
            <person name="Goker M."/>
            <person name="Held B."/>
            <person name="Lapidus A."/>
            <person name="Nolan M."/>
            <person name="Spring S."/>
            <person name="Yasawong M."/>
            <person name="Lucas S."/>
            <person name="Glavina Del Rio T."/>
            <person name="Tice H."/>
            <person name="Cheng J.F."/>
            <person name="Goodwin L."/>
            <person name="Tapia R."/>
            <person name="Pitluck S."/>
            <person name="Liolios K."/>
            <person name="Ivanova N."/>
            <person name="Mavromatis K."/>
            <person name="Mikhailova N."/>
            <person name="Pati A."/>
            <person name="Chen A."/>
            <person name="Palaniappan K."/>
            <person name="Brambilla E."/>
            <person name="Land M."/>
            <person name="Hauser L."/>
            <person name="Chang Y.J."/>
            <person name="Jeffries C.D."/>
            <person name="Brettin T."/>
            <person name="Detter J.C."/>
            <person name="Han C."/>
            <person name="Rohde M."/>
            <person name="Sikorski J."/>
            <person name="Woyke T."/>
            <person name="Bristow J."/>
            <person name="Eisen J.A."/>
            <person name="Markowitz V."/>
            <person name="Hugenholtz P."/>
            <person name="Kyrpides N.C."/>
            <person name="Klenk H.P."/>
        </authorList>
    </citation>
    <scope>NUCLEOTIDE SEQUENCE [LARGE SCALE GENOMIC DNA]</scope>
    <source>
        <strain evidence="2">DSM 17230 / JCM 13409 / AQ1.S1</strain>
    </source>
</reference>
<protein>
    <submittedName>
        <fullName evidence="1">Uncharacterized protein</fullName>
    </submittedName>
</protein>
<sequence length="158" mass="18420">MSKKSETAKHGFSGDKKLELIYKLVIDNGRDVLNINIDYSPIHHPYAYIVISPINTELAGENIIEMTIDIEKISKDNIDKSIINFRIMCDHGWIYYGYAIARSTMGIAYTEKTWLHILYEGLRYERIDLDEDLHNKLEEIIKRTIRFVVEVIEEEGIV</sequence>
<dbReference type="KEGG" id="iag:Igag_0467"/>
<gene>
    <name evidence="1" type="ordered locus">Igag_0467</name>
</gene>
<accession>E0SRN0</accession>
<name>E0SRN0_IGNAA</name>
<proteinExistence type="predicted"/>
<evidence type="ECO:0000313" key="1">
    <source>
        <dbReference type="EMBL" id="ADM27305.1"/>
    </source>
</evidence>
<dbReference type="BioCyc" id="IAGG583356:GHAH-471-MONOMER"/>
<dbReference type="AlphaFoldDB" id="E0SRN0"/>
<dbReference type="EMBL" id="CP002098">
    <property type="protein sequence ID" value="ADM27305.1"/>
    <property type="molecule type" value="Genomic_DNA"/>
</dbReference>
<dbReference type="Proteomes" id="UP000001304">
    <property type="component" value="Chromosome"/>
</dbReference>
<evidence type="ECO:0000313" key="2">
    <source>
        <dbReference type="Proteomes" id="UP000001304"/>
    </source>
</evidence>